<name>A0A6J1L877_DROHY</name>
<keyword evidence="2" id="KW-1185">Reference proteome</keyword>
<dbReference type="OrthoDB" id="7872658at2759"/>
<feature type="compositionally biased region" description="Low complexity" evidence="1">
    <location>
        <begin position="91"/>
        <end position="100"/>
    </location>
</feature>
<evidence type="ECO:0000313" key="2">
    <source>
        <dbReference type="Proteomes" id="UP000504633"/>
    </source>
</evidence>
<feature type="region of interest" description="Disordered" evidence="1">
    <location>
        <begin position="1"/>
        <end position="44"/>
    </location>
</feature>
<dbReference type="RefSeq" id="XP_023162069.1">
    <property type="nucleotide sequence ID" value="XM_023306301.2"/>
</dbReference>
<dbReference type="OMA" id="SHAHAIA"/>
<sequence length="100" mass="10967">MASVAVALEHQQQLQQQKQHHQQQQQLQQLHQQLQQTPRDATDDEVELYASFDMAPSTSRVAAQMQAAKEARRKRWAADGASGSSDGGCASGSSGSGRRY</sequence>
<feature type="region of interest" description="Disordered" evidence="1">
    <location>
        <begin position="58"/>
        <end position="100"/>
    </location>
</feature>
<evidence type="ECO:0000313" key="3">
    <source>
        <dbReference type="RefSeq" id="XP_023162069.1"/>
    </source>
</evidence>
<feature type="compositionally biased region" description="Low complexity" evidence="1">
    <location>
        <begin position="10"/>
        <end position="36"/>
    </location>
</feature>
<evidence type="ECO:0000256" key="1">
    <source>
        <dbReference type="SAM" id="MobiDB-lite"/>
    </source>
</evidence>
<dbReference type="Proteomes" id="UP000504633">
    <property type="component" value="Unplaced"/>
</dbReference>
<protein>
    <submittedName>
        <fullName evidence="3">AT-rich binding protein-like</fullName>
    </submittedName>
</protein>
<dbReference type="GeneID" id="111593513"/>
<organism evidence="2 3">
    <name type="scientific">Drosophila hydei</name>
    <name type="common">Fruit fly</name>
    <dbReference type="NCBI Taxonomy" id="7224"/>
    <lineage>
        <taxon>Eukaryota</taxon>
        <taxon>Metazoa</taxon>
        <taxon>Ecdysozoa</taxon>
        <taxon>Arthropoda</taxon>
        <taxon>Hexapoda</taxon>
        <taxon>Insecta</taxon>
        <taxon>Pterygota</taxon>
        <taxon>Neoptera</taxon>
        <taxon>Endopterygota</taxon>
        <taxon>Diptera</taxon>
        <taxon>Brachycera</taxon>
        <taxon>Muscomorpha</taxon>
        <taxon>Ephydroidea</taxon>
        <taxon>Drosophilidae</taxon>
        <taxon>Drosophila</taxon>
    </lineage>
</organism>
<accession>A0A6J1L877</accession>
<dbReference type="KEGG" id="dhe:111593513"/>
<gene>
    <name evidence="3" type="primary">LOC111593513</name>
</gene>
<proteinExistence type="predicted"/>
<dbReference type="AlphaFoldDB" id="A0A6J1L877"/>
<reference evidence="3" key="1">
    <citation type="submission" date="2025-08" db="UniProtKB">
        <authorList>
            <consortium name="RefSeq"/>
        </authorList>
    </citation>
    <scope>IDENTIFICATION</scope>
    <source>
        <strain evidence="3">15085-1641.00</strain>
        <tissue evidence="3">Whole body</tissue>
    </source>
</reference>